<evidence type="ECO:0000313" key="1">
    <source>
        <dbReference type="EMBL" id="POY74933.1"/>
    </source>
</evidence>
<protein>
    <recommendedName>
        <fullName evidence="3">F-box domain-containing protein</fullName>
    </recommendedName>
</protein>
<reference evidence="1 2" key="1">
    <citation type="journal article" date="2018" name="Front. Microbiol.">
        <title>Prospects for Fungal Bioremediation of Acidic Radioactive Waste Sites: Characterization and Genome Sequence of Rhodotorula taiwanensis MD1149.</title>
        <authorList>
            <person name="Tkavc R."/>
            <person name="Matrosova V.Y."/>
            <person name="Grichenko O.E."/>
            <person name="Gostincar C."/>
            <person name="Volpe R.P."/>
            <person name="Klimenkova P."/>
            <person name="Gaidamakova E.K."/>
            <person name="Zhou C.E."/>
            <person name="Stewart B.J."/>
            <person name="Lyman M.G."/>
            <person name="Malfatti S.A."/>
            <person name="Rubinfeld B."/>
            <person name="Courtot M."/>
            <person name="Singh J."/>
            <person name="Dalgard C.L."/>
            <person name="Hamilton T."/>
            <person name="Frey K.G."/>
            <person name="Gunde-Cimerman N."/>
            <person name="Dugan L."/>
            <person name="Daly M.J."/>
        </authorList>
    </citation>
    <scope>NUCLEOTIDE SEQUENCE [LARGE SCALE GENOMIC DNA]</scope>
    <source>
        <strain evidence="1 2">MD1149</strain>
    </source>
</reference>
<name>A0A2S5BDV5_9BASI</name>
<accession>A0A2S5BDV5</accession>
<proteinExistence type="predicted"/>
<comment type="caution">
    <text evidence="1">The sequence shown here is derived from an EMBL/GenBank/DDBJ whole genome shotgun (WGS) entry which is preliminary data.</text>
</comment>
<dbReference type="EMBL" id="PJQD01000020">
    <property type="protein sequence ID" value="POY74933.1"/>
    <property type="molecule type" value="Genomic_DNA"/>
</dbReference>
<evidence type="ECO:0008006" key="3">
    <source>
        <dbReference type="Google" id="ProtNLM"/>
    </source>
</evidence>
<dbReference type="AlphaFoldDB" id="A0A2S5BDV5"/>
<organism evidence="1 2">
    <name type="scientific">Rhodotorula taiwanensis</name>
    <dbReference type="NCBI Taxonomy" id="741276"/>
    <lineage>
        <taxon>Eukaryota</taxon>
        <taxon>Fungi</taxon>
        <taxon>Dikarya</taxon>
        <taxon>Basidiomycota</taxon>
        <taxon>Pucciniomycotina</taxon>
        <taxon>Microbotryomycetes</taxon>
        <taxon>Sporidiobolales</taxon>
        <taxon>Sporidiobolaceae</taxon>
        <taxon>Rhodotorula</taxon>
    </lineage>
</organism>
<gene>
    <name evidence="1" type="ORF">BMF94_1909</name>
</gene>
<sequence>MTRCRLPLELELHILELALPPLRMTAVKGRVDFCLAVSLVHRSLTAWAQQHLHEQFLFVYKNRDGELQRLEQRKRDATAAEEGWQPTYILLDLQDLDQDLGLETCHFCSARFFDEDSSDAEEHRLNDQFADWDPGCDVVYLGGQVHTWLKQTPRLGIRLPHSMLNLSGTLGRRLLELDSGACLECWYDPMGLTELCGGKIVLSNYTVNRWFPPCHTLRTLVLASSECILDNLGDFARAVPNLHDFVSHLSMPNFSSDVLKYLPADLRRAFFISYDDFDLEDDNKMRHLTFRKPAKLELCSLVKLRSPSRSLPASEMANFETLCAPLVAAFTEEGAEFRYKLSSRPAEEELADVMGALGL</sequence>
<dbReference type="Proteomes" id="UP000237144">
    <property type="component" value="Unassembled WGS sequence"/>
</dbReference>
<evidence type="ECO:0000313" key="2">
    <source>
        <dbReference type="Proteomes" id="UP000237144"/>
    </source>
</evidence>
<keyword evidence="2" id="KW-1185">Reference proteome</keyword>
<dbReference type="OrthoDB" id="10668705at2759"/>